<evidence type="ECO:0000313" key="1">
    <source>
        <dbReference type="EMBL" id="GJT58129.1"/>
    </source>
</evidence>
<reference evidence="1" key="2">
    <citation type="submission" date="2022-01" db="EMBL/GenBank/DDBJ databases">
        <authorList>
            <person name="Yamashiro T."/>
            <person name="Shiraishi A."/>
            <person name="Satake H."/>
            <person name="Nakayama K."/>
        </authorList>
    </citation>
    <scope>NUCLEOTIDE SEQUENCE</scope>
</reference>
<dbReference type="EMBL" id="BQNB010016990">
    <property type="protein sequence ID" value="GJT58129.1"/>
    <property type="molecule type" value="Genomic_DNA"/>
</dbReference>
<proteinExistence type="predicted"/>
<organism evidence="1 2">
    <name type="scientific">Tanacetum coccineum</name>
    <dbReference type="NCBI Taxonomy" id="301880"/>
    <lineage>
        <taxon>Eukaryota</taxon>
        <taxon>Viridiplantae</taxon>
        <taxon>Streptophyta</taxon>
        <taxon>Embryophyta</taxon>
        <taxon>Tracheophyta</taxon>
        <taxon>Spermatophyta</taxon>
        <taxon>Magnoliopsida</taxon>
        <taxon>eudicotyledons</taxon>
        <taxon>Gunneridae</taxon>
        <taxon>Pentapetalae</taxon>
        <taxon>asterids</taxon>
        <taxon>campanulids</taxon>
        <taxon>Asterales</taxon>
        <taxon>Asteraceae</taxon>
        <taxon>Asteroideae</taxon>
        <taxon>Anthemideae</taxon>
        <taxon>Anthemidinae</taxon>
        <taxon>Tanacetum</taxon>
    </lineage>
</organism>
<gene>
    <name evidence="1" type="ORF">Tco_0993183</name>
</gene>
<dbReference type="Proteomes" id="UP001151760">
    <property type="component" value="Unassembled WGS sequence"/>
</dbReference>
<evidence type="ECO:0008006" key="3">
    <source>
        <dbReference type="Google" id="ProtNLM"/>
    </source>
</evidence>
<dbReference type="Pfam" id="PF14223">
    <property type="entry name" value="Retrotran_gag_2"/>
    <property type="match status" value="1"/>
</dbReference>
<sequence length="342" mass="39564">MATMAKNVIAAGFENRPSMLEKGMYDSWKTRIILYTRGKENGEMLKDSIDNGPLQLKPENTAKDTDGVTDIRRPQKVEDLTQQEKLRYDNDIKAVNILLLGFPVDIHTLINHYQASKEIWDHVKELMKGTKMTKQERESMLYDEFDKFTSELGEQIHSYYLRYAKLINDMNMIHMSMTPMQINTKFVNHLQPEWSRFAIAAKQARDLHSVNFDQLYAFLKHNERDAKEVREMRQQFPDPLALLANTYNPPPSYNNQHIHYAPAVVPQQPPTFQPDTRFVVPTFLPTGDPIASLNKAMIFLSSNYSQRFPLTNNQLRTSSNPRIQATIQNGQVMVQNVQGRQS</sequence>
<protein>
    <recommendedName>
        <fullName evidence="3">Integrase, catalytic region, zinc finger, CCHC-type, peptidase aspartic, catalytic</fullName>
    </recommendedName>
</protein>
<comment type="caution">
    <text evidence="1">The sequence shown here is derived from an EMBL/GenBank/DDBJ whole genome shotgun (WGS) entry which is preliminary data.</text>
</comment>
<accession>A0ABQ5F5A9</accession>
<reference evidence="1" key="1">
    <citation type="journal article" date="2022" name="Int. J. Mol. Sci.">
        <title>Draft Genome of Tanacetum Coccineum: Genomic Comparison of Closely Related Tanacetum-Family Plants.</title>
        <authorList>
            <person name="Yamashiro T."/>
            <person name="Shiraishi A."/>
            <person name="Nakayama K."/>
            <person name="Satake H."/>
        </authorList>
    </citation>
    <scope>NUCLEOTIDE SEQUENCE</scope>
</reference>
<name>A0ABQ5F5A9_9ASTR</name>
<evidence type="ECO:0000313" key="2">
    <source>
        <dbReference type="Proteomes" id="UP001151760"/>
    </source>
</evidence>
<keyword evidence="2" id="KW-1185">Reference proteome</keyword>